<feature type="domain" description="Gamma-glutamylcyclotransferase AIG2-like" evidence="3">
    <location>
        <begin position="3"/>
        <end position="119"/>
    </location>
</feature>
<dbReference type="AlphaFoldDB" id="A0AAU8LVJ3"/>
<evidence type="ECO:0000256" key="2">
    <source>
        <dbReference type="ARBA" id="ARBA00030602"/>
    </source>
</evidence>
<organism evidence="4">
    <name type="scientific">Candidatus Electrothrix aestuarii</name>
    <dbReference type="NCBI Taxonomy" id="3062594"/>
    <lineage>
        <taxon>Bacteria</taxon>
        <taxon>Pseudomonadati</taxon>
        <taxon>Thermodesulfobacteriota</taxon>
        <taxon>Desulfobulbia</taxon>
        <taxon>Desulfobulbales</taxon>
        <taxon>Desulfobulbaceae</taxon>
        <taxon>Candidatus Electrothrix</taxon>
    </lineage>
</organism>
<dbReference type="InterPro" id="IPR013024">
    <property type="entry name" value="GGCT-like"/>
</dbReference>
<accession>A0AAU8LVJ3</accession>
<evidence type="ECO:0000313" key="4">
    <source>
        <dbReference type="EMBL" id="XCN72913.1"/>
    </source>
</evidence>
<sequence>MHLFAYGTLMCAELMQEISGCNPPTSVPATLQGYTRRAVKGLSYPGIFPDAGGLVQGCLYQDLPDSTWASLDRFEGEMYAREQVQVALEEGTLLDTLLQAEVYVVRPEFLHHLDTMDWDFAAFLARYEAYPGISLASEL</sequence>
<dbReference type="InterPro" id="IPR009288">
    <property type="entry name" value="AIG2-like_dom"/>
</dbReference>
<protein>
    <recommendedName>
        <fullName evidence="2">Putative gamma-glutamylcyclotransferase</fullName>
    </recommendedName>
</protein>
<keyword evidence="1" id="KW-0808">Transferase</keyword>
<evidence type="ECO:0000259" key="3">
    <source>
        <dbReference type="Pfam" id="PF06094"/>
    </source>
</evidence>
<proteinExistence type="predicted"/>
<dbReference type="CDD" id="cd06661">
    <property type="entry name" value="GGCT_like"/>
    <property type="match status" value="1"/>
</dbReference>
<dbReference type="Gene3D" id="3.10.490.10">
    <property type="entry name" value="Gamma-glutamyl cyclotransferase-like"/>
    <property type="match status" value="1"/>
</dbReference>
<dbReference type="KEGG" id="eaj:Q3M24_21965"/>
<dbReference type="GO" id="GO:0016740">
    <property type="term" value="F:transferase activity"/>
    <property type="evidence" value="ECO:0007669"/>
    <property type="project" value="UniProtKB-KW"/>
</dbReference>
<dbReference type="PANTHER" id="PTHR31544">
    <property type="entry name" value="AIG2-LIKE PROTEIN D"/>
    <property type="match status" value="1"/>
</dbReference>
<dbReference type="EMBL" id="CP159373">
    <property type="protein sequence ID" value="XCN72913.1"/>
    <property type="molecule type" value="Genomic_DNA"/>
</dbReference>
<dbReference type="PANTHER" id="PTHR31544:SF2">
    <property type="entry name" value="AIG2-LIKE PROTEIN D"/>
    <property type="match status" value="1"/>
</dbReference>
<reference evidence="4" key="1">
    <citation type="journal article" date="2024" name="Syst. Appl. Microbiol.">
        <title>First single-strain enrichments of Electrothrix cable bacteria, description of E. aestuarii sp. nov. and E. rattekaaiensis sp. nov., and proposal of a cable bacteria taxonomy following the rules of the SeqCode.</title>
        <authorList>
            <person name="Plum-Jensen L.E."/>
            <person name="Schramm A."/>
            <person name="Marshall I.P.G."/>
        </authorList>
    </citation>
    <scope>NUCLEOTIDE SEQUENCE</scope>
    <source>
        <strain evidence="4">Rat1</strain>
    </source>
</reference>
<dbReference type="Pfam" id="PF06094">
    <property type="entry name" value="GGACT"/>
    <property type="match status" value="1"/>
</dbReference>
<dbReference type="InterPro" id="IPR036568">
    <property type="entry name" value="GGCT-like_sf"/>
</dbReference>
<dbReference type="InterPro" id="IPR045038">
    <property type="entry name" value="AIG2-like"/>
</dbReference>
<reference evidence="4" key="2">
    <citation type="submission" date="2024-06" db="EMBL/GenBank/DDBJ databases">
        <authorList>
            <person name="Plum-Jensen L.E."/>
            <person name="Schramm A."/>
            <person name="Marshall I.P.G."/>
        </authorList>
    </citation>
    <scope>NUCLEOTIDE SEQUENCE</scope>
    <source>
        <strain evidence="4">Rat1</strain>
    </source>
</reference>
<dbReference type="SUPFAM" id="SSF110857">
    <property type="entry name" value="Gamma-glutamyl cyclotransferase-like"/>
    <property type="match status" value="1"/>
</dbReference>
<gene>
    <name evidence="4" type="ORF">Q3M24_21965</name>
</gene>
<evidence type="ECO:0000256" key="1">
    <source>
        <dbReference type="ARBA" id="ARBA00022679"/>
    </source>
</evidence>
<name>A0AAU8LVJ3_9BACT</name>